<dbReference type="PANTHER" id="PTHR40064:SF1">
    <property type="entry name" value="MEMBRANE PROTEIN"/>
    <property type="match status" value="1"/>
</dbReference>
<dbReference type="OrthoDB" id="357521at2"/>
<evidence type="ECO:0000256" key="4">
    <source>
        <dbReference type="ARBA" id="ARBA00022989"/>
    </source>
</evidence>
<keyword evidence="3 6" id="KW-0812">Transmembrane</keyword>
<keyword evidence="2" id="KW-1003">Cell membrane</keyword>
<dbReference type="Gene3D" id="1.20.120.940">
    <property type="entry name" value="Putative aromatic acid exporter, C-terminal domain"/>
    <property type="match status" value="1"/>
</dbReference>
<evidence type="ECO:0000256" key="6">
    <source>
        <dbReference type="SAM" id="Phobius"/>
    </source>
</evidence>
<evidence type="ECO:0000256" key="1">
    <source>
        <dbReference type="ARBA" id="ARBA00004651"/>
    </source>
</evidence>
<dbReference type="AlphaFoldDB" id="A0A174T3L1"/>
<name>A0A174T3L1_9CLOT</name>
<evidence type="ECO:0000259" key="7">
    <source>
        <dbReference type="Pfam" id="PF11728"/>
    </source>
</evidence>
<protein>
    <recommendedName>
        <fullName evidence="7">Putative aromatic acid exporter C-terminal domain-containing protein</fullName>
    </recommendedName>
</protein>
<dbReference type="InterPro" id="IPR021062">
    <property type="entry name" value="ArAE_1_C"/>
</dbReference>
<evidence type="ECO:0000313" key="9">
    <source>
        <dbReference type="Proteomes" id="UP000092714"/>
    </source>
</evidence>
<dbReference type="Proteomes" id="UP000092714">
    <property type="component" value="Unassembled WGS sequence"/>
</dbReference>
<gene>
    <name evidence="8" type="ORF">CP373A1_12525</name>
</gene>
<comment type="subcellular location">
    <subcellularLocation>
        <location evidence="1">Cell membrane</location>
        <topology evidence="1">Multi-pass membrane protein</topology>
    </subcellularLocation>
</comment>
<keyword evidence="5 6" id="KW-0472">Membrane</keyword>
<dbReference type="RefSeq" id="WP_055183800.1">
    <property type="nucleotide sequence ID" value="NZ_CABHIH010000003.1"/>
</dbReference>
<evidence type="ECO:0000256" key="5">
    <source>
        <dbReference type="ARBA" id="ARBA00023136"/>
    </source>
</evidence>
<feature type="domain" description="Putative aromatic acid exporter C-terminal" evidence="7">
    <location>
        <begin position="147"/>
        <end position="312"/>
    </location>
</feature>
<accession>A0A174T3L1</accession>
<dbReference type="GO" id="GO:0005886">
    <property type="term" value="C:plasma membrane"/>
    <property type="evidence" value="ECO:0007669"/>
    <property type="project" value="UniProtKB-SubCell"/>
</dbReference>
<evidence type="ECO:0000256" key="3">
    <source>
        <dbReference type="ARBA" id="ARBA00022692"/>
    </source>
</evidence>
<feature type="transmembrane region" description="Helical" evidence="6">
    <location>
        <begin position="57"/>
        <end position="88"/>
    </location>
</feature>
<evidence type="ECO:0000256" key="2">
    <source>
        <dbReference type="ARBA" id="ARBA00022475"/>
    </source>
</evidence>
<dbReference type="EMBL" id="MAPZ01000025">
    <property type="protein sequence ID" value="OBY09921.1"/>
    <property type="molecule type" value="Genomic_DNA"/>
</dbReference>
<proteinExistence type="predicted"/>
<feature type="transmembrane region" description="Helical" evidence="6">
    <location>
        <begin position="119"/>
        <end position="142"/>
    </location>
</feature>
<comment type="caution">
    <text evidence="8">The sequence shown here is derived from an EMBL/GenBank/DDBJ whole genome shotgun (WGS) entry which is preliminary data.</text>
</comment>
<organism evidence="8 9">
    <name type="scientific">Clostridium paraputrificum</name>
    <dbReference type="NCBI Taxonomy" id="29363"/>
    <lineage>
        <taxon>Bacteria</taxon>
        <taxon>Bacillati</taxon>
        <taxon>Bacillota</taxon>
        <taxon>Clostridia</taxon>
        <taxon>Eubacteriales</taxon>
        <taxon>Clostridiaceae</taxon>
        <taxon>Clostridium</taxon>
    </lineage>
</organism>
<feature type="transmembrane region" description="Helical" evidence="6">
    <location>
        <begin position="12"/>
        <end position="37"/>
    </location>
</feature>
<dbReference type="Pfam" id="PF06081">
    <property type="entry name" value="ArAE_1"/>
    <property type="match status" value="1"/>
</dbReference>
<dbReference type="eggNOG" id="COG4129">
    <property type="taxonomic scope" value="Bacteria"/>
</dbReference>
<keyword evidence="4 6" id="KW-1133">Transmembrane helix</keyword>
<dbReference type="Pfam" id="PF11728">
    <property type="entry name" value="ArAE_1_C"/>
    <property type="match status" value="1"/>
</dbReference>
<dbReference type="InterPro" id="IPR010343">
    <property type="entry name" value="ArAE_1"/>
</dbReference>
<evidence type="ECO:0000313" key="8">
    <source>
        <dbReference type="EMBL" id="OBY09921.1"/>
    </source>
</evidence>
<sequence length="320" mass="37203">MKKTLYSNTVKIVLSATISIIIATRLGLEFSVTAGIISILSIQGTRVESILVAIKRFIAVSIAILLSYFLYLLLGTNPIVFGLFLLIFVPITKRFSLQEGMVVGSVLSTHLLVSNPIDIYWVINEFGLTLIGIGVALIFNLFTESLEHKFEENKENIEEGYRKILYSMGETLITHAVPIDEQKVLDEIEETIASTKTLALEINNNYLFKEKKQFIKYIDMRIMQMDTIKRMKKHFQRFYMKYEQTKMLSNLTKEVANNLAEENDCLQLINKVNYLRDIYKQMDLPKSRDEFENRALLFQFLNDLEEFLQIKREYYLSMHK</sequence>
<dbReference type="InterPro" id="IPR052984">
    <property type="entry name" value="UPF0421"/>
</dbReference>
<dbReference type="InterPro" id="IPR038323">
    <property type="entry name" value="ArAE_1_C_sf"/>
</dbReference>
<dbReference type="PANTHER" id="PTHR40064">
    <property type="entry name" value="MEMBRANE PROTEIN-RELATED"/>
    <property type="match status" value="1"/>
</dbReference>
<keyword evidence="9" id="KW-1185">Reference proteome</keyword>
<reference evidence="8 9" key="1">
    <citation type="submission" date="2016-06" db="EMBL/GenBank/DDBJ databases">
        <authorList>
            <person name="Kjaerup R.B."/>
            <person name="Dalgaard T.S."/>
            <person name="Juul-Madsen H.R."/>
        </authorList>
    </citation>
    <scope>NUCLEOTIDE SEQUENCE [LARGE SCALE GENOMIC DNA]</scope>
    <source>
        <strain evidence="8 9">373-A1</strain>
    </source>
</reference>